<evidence type="ECO:0000313" key="3">
    <source>
        <dbReference type="Proteomes" id="UP000254329"/>
    </source>
</evidence>
<proteinExistence type="predicted"/>
<protein>
    <submittedName>
        <fullName evidence="2">Phage late control D family protein</fullName>
    </submittedName>
</protein>
<dbReference type="Proteomes" id="UP000254329">
    <property type="component" value="Unassembled WGS sequence"/>
</dbReference>
<dbReference type="STRING" id="733.B0186_08080"/>
<dbReference type="RefSeq" id="WP_078218849.1">
    <property type="nucleotide sequence ID" value="NZ_MUXZ01000024.1"/>
</dbReference>
<reference evidence="2 3" key="1">
    <citation type="submission" date="2018-06" db="EMBL/GenBank/DDBJ databases">
        <authorList>
            <consortium name="Pathogen Informatics"/>
            <person name="Doyle S."/>
        </authorList>
    </citation>
    <scope>NUCLEOTIDE SEQUENCE [LARGE SCALE GENOMIC DNA]</scope>
    <source>
        <strain evidence="2 3">NCTC1659</strain>
    </source>
</reference>
<sequence length="392" mass="44174">MHYSEFLDRTLATNHRIPAYRLSVINQDKSQKEITTLISHRLISMNMSDNRGFEADEIDIQLSDHDGQLVFPRRGAQLEVAIGWQGEQLIPKGKFTVDELQYSGSPDSLTIRARSADLRGSLSDKKERSFDNITFEKLISQIAQENALEPACADFFKEKIIPHLDQTNESDINLLTRLAENHDAIATVKNGKLLFMPVGLGLSVSGKALPIMEITRQLGDSFNFSLTENDNYTAVRAYWHNMDTGKKGEVIVDENTKIERRTRTTKRKEKKDGTVTGQQQTKKKYNNIVQTAPVESDSNKMKTLRHTYKTEAYALNAAKAAFDRMKRGVATFSLNLAHGNAELMPELRVRLIGFKDQIDSSDWIISKVTHSLTASGFTTAVECELKLESDTE</sequence>
<dbReference type="SUPFAM" id="SSF69279">
    <property type="entry name" value="Phage tail proteins"/>
    <property type="match status" value="1"/>
</dbReference>
<dbReference type="PANTHER" id="PTHR35862">
    <property type="entry name" value="FELS-2 PROPHAGE PROTEIN"/>
    <property type="match status" value="1"/>
</dbReference>
<dbReference type="EMBL" id="UGHF01000001">
    <property type="protein sequence ID" value="STO58839.1"/>
    <property type="molecule type" value="Genomic_DNA"/>
</dbReference>
<dbReference type="AlphaFoldDB" id="A0A1V4AZX7"/>
<dbReference type="Pfam" id="PF05954">
    <property type="entry name" value="Phage_GPD"/>
    <property type="match status" value="1"/>
</dbReference>
<name>A0A1V4AZX7_9PAST</name>
<dbReference type="InterPro" id="IPR052726">
    <property type="entry name" value="Phage_Baseplate_Hub"/>
</dbReference>
<organism evidence="2 3">
    <name type="scientific">Canicola haemoglobinophilus</name>
    <dbReference type="NCBI Taxonomy" id="733"/>
    <lineage>
        <taxon>Bacteria</taxon>
        <taxon>Pseudomonadati</taxon>
        <taxon>Pseudomonadota</taxon>
        <taxon>Gammaproteobacteria</taxon>
        <taxon>Pasteurellales</taxon>
        <taxon>Pasteurellaceae</taxon>
        <taxon>Canicola</taxon>
    </lineage>
</organism>
<accession>A0A1V4AZX7</accession>
<gene>
    <name evidence="2" type="ORF">NCTC1659_00051</name>
</gene>
<evidence type="ECO:0000256" key="1">
    <source>
        <dbReference type="SAM" id="MobiDB-lite"/>
    </source>
</evidence>
<feature type="region of interest" description="Disordered" evidence="1">
    <location>
        <begin position="262"/>
        <end position="281"/>
    </location>
</feature>
<evidence type="ECO:0000313" key="2">
    <source>
        <dbReference type="EMBL" id="STO58839.1"/>
    </source>
</evidence>
<dbReference type="PANTHER" id="PTHR35862:SF3">
    <property type="entry name" value="FELS-2 PROPHAGE PROTEIN"/>
    <property type="match status" value="1"/>
</dbReference>
<keyword evidence="3" id="KW-1185">Reference proteome</keyword>